<dbReference type="SUPFAM" id="SSF51569">
    <property type="entry name" value="Aldolase"/>
    <property type="match status" value="1"/>
</dbReference>
<evidence type="ECO:0000256" key="2">
    <source>
        <dbReference type="PIRNR" id="PIRNR001365"/>
    </source>
</evidence>
<dbReference type="PIRSF" id="PIRSF001365">
    <property type="entry name" value="DHDPS"/>
    <property type="match status" value="1"/>
</dbReference>
<organism evidence="5 6">
    <name type="scientific">Rhizobium gallicum</name>
    <dbReference type="NCBI Taxonomy" id="56730"/>
    <lineage>
        <taxon>Bacteria</taxon>
        <taxon>Pseudomonadati</taxon>
        <taxon>Pseudomonadota</taxon>
        <taxon>Alphaproteobacteria</taxon>
        <taxon>Hyphomicrobiales</taxon>
        <taxon>Rhizobiaceae</taxon>
        <taxon>Rhizobium/Agrobacterium group</taxon>
        <taxon>Rhizobium</taxon>
    </lineage>
</organism>
<accession>A0A1L5NID3</accession>
<dbReference type="Gene3D" id="3.20.20.70">
    <property type="entry name" value="Aldolase class I"/>
    <property type="match status" value="1"/>
</dbReference>
<dbReference type="PANTHER" id="PTHR12128:SF72">
    <property type="entry name" value="DIHYDRODIPICOLINATE SYNTHASE"/>
    <property type="match status" value="1"/>
</dbReference>
<sequence length="297" mass="32262">MWRGVFPAVTTKFTESGELDLAEMERCFGLQADAGVDGIIVCGSLGENMTLEPEEKLEILNVARSAAGSRPILMTVCESSTKRGADAAKAAAKAGASGFMVLPGVPYKSAPEETLTHVQTIAAAGGLPIMVYNNPVAYGVDVTIPMFEVLAKNDLVVAMKESTDDVRRVTDVFNAFGERFDVFTGVDNLALESLLMGAHGWVAGLVVAFPKETVAIYKLVQAGRLDEARAIYRWFRPLLDLDVSTFLVQNIKLAEVYAIQSNDRVRAPRLPLSGEQRLRVVDVIEKALSNRPELPKF</sequence>
<reference evidence="5 6" key="1">
    <citation type="submission" date="2016-09" db="EMBL/GenBank/DDBJ databases">
        <title>The complete genome sequences of Rhizobium gallicum, symbiovars gallicum and phaseoli, symbionts associated to common bean (Phaseolus vulgaris).</title>
        <authorList>
            <person name="Bustos P."/>
            <person name="Santamaria R.I."/>
            <person name="Perez-Carrascal O.M."/>
            <person name="Juarez S."/>
            <person name="Lozano L."/>
            <person name="Martinez-Flores I."/>
            <person name="Martinez-Romero E."/>
            <person name="Cevallos M."/>
            <person name="Romero D."/>
            <person name="Davila G."/>
            <person name="Gonzalez V."/>
        </authorList>
    </citation>
    <scope>NUCLEOTIDE SEQUENCE [LARGE SCALE GENOMIC DNA]</scope>
    <source>
        <strain evidence="5 6">IE4872</strain>
    </source>
</reference>
<dbReference type="PRINTS" id="PR00146">
    <property type="entry name" value="DHPICSNTHASE"/>
</dbReference>
<evidence type="ECO:0000256" key="4">
    <source>
        <dbReference type="PIRSR" id="PIRSR001365-2"/>
    </source>
</evidence>
<feature type="active site" description="Proton donor/acceptor" evidence="3">
    <location>
        <position position="132"/>
    </location>
</feature>
<dbReference type="OrthoDB" id="9778880at2"/>
<comment type="similarity">
    <text evidence="2">Belongs to the DapA family.</text>
</comment>
<dbReference type="RefSeq" id="WP_074068066.1">
    <property type="nucleotide sequence ID" value="NZ_CP017101.1"/>
</dbReference>
<evidence type="ECO:0000313" key="6">
    <source>
        <dbReference type="Proteomes" id="UP000184749"/>
    </source>
</evidence>
<evidence type="ECO:0000256" key="3">
    <source>
        <dbReference type="PIRSR" id="PIRSR001365-1"/>
    </source>
</evidence>
<dbReference type="CDD" id="cd00408">
    <property type="entry name" value="DHDPS-like"/>
    <property type="match status" value="1"/>
</dbReference>
<evidence type="ECO:0000256" key="1">
    <source>
        <dbReference type="ARBA" id="ARBA00023239"/>
    </source>
</evidence>
<keyword evidence="1 2" id="KW-0456">Lyase</keyword>
<dbReference type="AlphaFoldDB" id="A0A1L5NID3"/>
<dbReference type="InterPro" id="IPR013785">
    <property type="entry name" value="Aldolase_TIM"/>
</dbReference>
<gene>
    <name evidence="5" type="ORF">IE4872_CH02002</name>
</gene>
<dbReference type="STRING" id="56730.IE4872_CH02002"/>
<dbReference type="SMART" id="SM01130">
    <property type="entry name" value="DHDPS"/>
    <property type="match status" value="1"/>
</dbReference>
<evidence type="ECO:0000313" key="5">
    <source>
        <dbReference type="EMBL" id="APO67619.1"/>
    </source>
</evidence>
<dbReference type="PANTHER" id="PTHR12128">
    <property type="entry name" value="DIHYDRODIPICOLINATE SYNTHASE"/>
    <property type="match status" value="1"/>
</dbReference>
<proteinExistence type="inferred from homology"/>
<dbReference type="Proteomes" id="UP000184749">
    <property type="component" value="Chromosome"/>
</dbReference>
<dbReference type="GO" id="GO:0008840">
    <property type="term" value="F:4-hydroxy-tetrahydrodipicolinate synthase activity"/>
    <property type="evidence" value="ECO:0007669"/>
    <property type="project" value="TreeGrafter"/>
</dbReference>
<dbReference type="Pfam" id="PF00701">
    <property type="entry name" value="DHDPS"/>
    <property type="match status" value="1"/>
</dbReference>
<feature type="active site" description="Schiff-base intermediate with substrate" evidence="3">
    <location>
        <position position="160"/>
    </location>
</feature>
<dbReference type="InterPro" id="IPR002220">
    <property type="entry name" value="DapA-like"/>
</dbReference>
<dbReference type="EMBL" id="CP017101">
    <property type="protein sequence ID" value="APO67619.1"/>
    <property type="molecule type" value="Genomic_DNA"/>
</dbReference>
<feature type="binding site" evidence="4">
    <location>
        <position position="202"/>
    </location>
    <ligand>
        <name>pyruvate</name>
        <dbReference type="ChEBI" id="CHEBI:15361"/>
    </ligand>
</feature>
<protein>
    <submittedName>
        <fullName evidence="5">Dihydrodipicolinate synthetase-like protein</fullName>
    </submittedName>
</protein>
<name>A0A1L5NID3_9HYPH</name>